<dbReference type="AlphaFoldDB" id="A0AA48GYU8"/>
<evidence type="ECO:0000259" key="2">
    <source>
        <dbReference type="PROSITE" id="PS50994"/>
    </source>
</evidence>
<dbReference type="InterPro" id="IPR054353">
    <property type="entry name" value="IstA-like_C"/>
</dbReference>
<dbReference type="RefSeq" id="WP_316410587.1">
    <property type="nucleotide sequence ID" value="NZ_AP027081.1"/>
</dbReference>
<evidence type="ECO:0000256" key="1">
    <source>
        <dbReference type="ARBA" id="ARBA00009277"/>
    </source>
</evidence>
<dbReference type="GO" id="GO:0003676">
    <property type="term" value="F:nucleic acid binding"/>
    <property type="evidence" value="ECO:0007669"/>
    <property type="project" value="InterPro"/>
</dbReference>
<dbReference type="PROSITE" id="PS50994">
    <property type="entry name" value="INTEGRASE"/>
    <property type="match status" value="1"/>
</dbReference>
<dbReference type="Pfam" id="PF13384">
    <property type="entry name" value="HTH_23"/>
    <property type="match status" value="1"/>
</dbReference>
<name>A0AA48GYU8_9BACT</name>
<evidence type="ECO:0000313" key="3">
    <source>
        <dbReference type="EMBL" id="BDU78145.1"/>
    </source>
</evidence>
<dbReference type="Proteomes" id="UP001228113">
    <property type="component" value="Chromosome"/>
</dbReference>
<comment type="similarity">
    <text evidence="1">Belongs to the transposase IS21/IS408/IS1162 family.</text>
</comment>
<dbReference type="PANTHER" id="PTHR35004:SF7">
    <property type="entry name" value="INTEGRASE PROTEIN"/>
    <property type="match status" value="1"/>
</dbReference>
<dbReference type="CDD" id="cd00093">
    <property type="entry name" value="HTH_XRE"/>
    <property type="match status" value="1"/>
</dbReference>
<reference evidence="3" key="1">
    <citation type="journal article" date="2023" name="Int. J. Syst. Evol. Microbiol.">
        <title>Mesoterricola silvestris gen. nov., sp. nov., Mesoterricola sediminis sp. nov., Geothrix oryzae sp. nov., Geothrix edaphica sp. nov., Geothrix rubra sp. nov., and Geothrix limicola sp. nov., six novel members of Acidobacteriota isolated from soils.</title>
        <authorList>
            <person name="Itoh H."/>
            <person name="Sugisawa Y."/>
            <person name="Mise K."/>
            <person name="Xu Z."/>
            <person name="Kuniyasu M."/>
            <person name="Ushijima N."/>
            <person name="Kawano K."/>
            <person name="Kobayashi E."/>
            <person name="Shiratori Y."/>
            <person name="Masuda Y."/>
            <person name="Senoo K."/>
        </authorList>
    </citation>
    <scope>NUCLEOTIDE SEQUENCE</scope>
    <source>
        <strain evidence="3">W786</strain>
    </source>
</reference>
<proteinExistence type="inferred from homology"/>
<dbReference type="InterPro" id="IPR012337">
    <property type="entry name" value="RNaseH-like_sf"/>
</dbReference>
<organism evidence="3 4">
    <name type="scientific">Mesoterricola sediminis</name>
    <dbReference type="NCBI Taxonomy" id="2927980"/>
    <lineage>
        <taxon>Bacteria</taxon>
        <taxon>Pseudomonadati</taxon>
        <taxon>Acidobacteriota</taxon>
        <taxon>Holophagae</taxon>
        <taxon>Holophagales</taxon>
        <taxon>Holophagaceae</taxon>
        <taxon>Mesoterricola</taxon>
    </lineage>
</organism>
<dbReference type="Gene3D" id="3.30.420.10">
    <property type="entry name" value="Ribonuclease H-like superfamily/Ribonuclease H"/>
    <property type="match status" value="1"/>
</dbReference>
<dbReference type="GO" id="GO:0015074">
    <property type="term" value="P:DNA integration"/>
    <property type="evidence" value="ECO:0007669"/>
    <property type="project" value="InterPro"/>
</dbReference>
<dbReference type="Gene3D" id="1.10.10.60">
    <property type="entry name" value="Homeodomain-like"/>
    <property type="match status" value="1"/>
</dbReference>
<dbReference type="InterPro" id="IPR001387">
    <property type="entry name" value="Cro/C1-type_HTH"/>
</dbReference>
<dbReference type="Pfam" id="PF22483">
    <property type="entry name" value="Mu-transpos_C_2"/>
    <property type="match status" value="1"/>
</dbReference>
<protein>
    <submittedName>
        <fullName evidence="3">Transposase</fullName>
    </submittedName>
</protein>
<dbReference type="KEGG" id="msea:METESE_31030"/>
<evidence type="ECO:0000313" key="4">
    <source>
        <dbReference type="Proteomes" id="UP001228113"/>
    </source>
</evidence>
<dbReference type="PANTHER" id="PTHR35004">
    <property type="entry name" value="TRANSPOSASE RV3428C-RELATED"/>
    <property type="match status" value="1"/>
</dbReference>
<dbReference type="NCBIfam" id="NF033546">
    <property type="entry name" value="transpos_IS21"/>
    <property type="match status" value="1"/>
</dbReference>
<keyword evidence="4" id="KW-1185">Reference proteome</keyword>
<feature type="domain" description="Integrase catalytic" evidence="2">
    <location>
        <begin position="128"/>
        <end position="302"/>
    </location>
</feature>
<dbReference type="InterPro" id="IPR001584">
    <property type="entry name" value="Integrase_cat-core"/>
</dbReference>
<sequence length="417" mass="47210">MEFEPRDAGLHKPEARMLGDGAVAQIFALLNLGWSIRKIAREVGLSRNTVRDWVRGGPDRSYGNGSRAGLLDRYYFWFQNQFNAGVRNADVLRQELEAIGVSVSLRTVERALRPFRQSYERAEQATVRFETPPGKQMQVDFGEKWLQIGGVRQKRYVFVATLGYSRRCHIEISGSLRQRDWIMGIERAFQHFEGVPEILLTDNAKPLVDRRKAGIPVFHPEFDAFCRHWGTVPRACQPFRAKTKGKVERSVGYAKGNALGREGWESDEALDEHLVWWMLNVADTRIHGTTGERPIDRFPAEKAALRPMGNHPSYLRVRHLSRTVAADGRIDVDTNRYSVPPQFIGATLEVTIEADTIQVFCQDQVIAEHPVHPGRRQVIEDPGHVVSFTNGIARVGKPGEIRRPLSHYAAIVGGEAW</sequence>
<dbReference type="InterPro" id="IPR036397">
    <property type="entry name" value="RNaseH_sf"/>
</dbReference>
<dbReference type="SUPFAM" id="SSF53098">
    <property type="entry name" value="Ribonuclease H-like"/>
    <property type="match status" value="1"/>
</dbReference>
<gene>
    <name evidence="3" type="ORF">METESE_31030</name>
</gene>
<dbReference type="EMBL" id="AP027081">
    <property type="protein sequence ID" value="BDU78145.1"/>
    <property type="molecule type" value="Genomic_DNA"/>
</dbReference>
<accession>A0AA48GYU8</accession>
<dbReference type="Pfam" id="PF00665">
    <property type="entry name" value="rve"/>
    <property type="match status" value="1"/>
</dbReference>